<keyword evidence="2" id="KW-1185">Reference proteome</keyword>
<sequence>MSEKVDKRIYKTLQEANSITLLSTNSNNNYMGYSSPTLDNLYNENGNIYEVYQVNETLRPEKISYQIANYFGKQNYENGFECVRSLNNGKCNSINERRKDHKIYVQSISLKWNNNRNDNERYAVKNNRSVKKNSRFAIISKKIAPNQCIGWQYMDERKARNTVSFCGPKFEIITNKSDHKCVAKLLNRYIESKEPTTYKYYLKDIKEDYLMSVLWSLGDYLNMAKKESLTKRVI</sequence>
<dbReference type="EMBL" id="QKYT01000139">
    <property type="protein sequence ID" value="RIA91901.1"/>
    <property type="molecule type" value="Genomic_DNA"/>
</dbReference>
<evidence type="ECO:0000313" key="1">
    <source>
        <dbReference type="EMBL" id="RIA91901.1"/>
    </source>
</evidence>
<evidence type="ECO:0000313" key="2">
    <source>
        <dbReference type="Proteomes" id="UP000265703"/>
    </source>
</evidence>
<protein>
    <submittedName>
        <fullName evidence="1">Uncharacterized protein</fullName>
    </submittedName>
</protein>
<dbReference type="Proteomes" id="UP000265703">
    <property type="component" value="Unassembled WGS sequence"/>
</dbReference>
<proteinExistence type="predicted"/>
<reference evidence="1 2" key="1">
    <citation type="submission" date="2018-06" db="EMBL/GenBank/DDBJ databases">
        <title>Comparative genomics reveals the genomic features of Rhizophagus irregularis, R. cerebriforme, R. diaphanum and Gigaspora rosea, and their symbiotic lifestyle signature.</title>
        <authorList>
            <person name="Morin E."/>
            <person name="San Clemente H."/>
            <person name="Chen E.C.H."/>
            <person name="De La Providencia I."/>
            <person name="Hainaut M."/>
            <person name="Kuo A."/>
            <person name="Kohler A."/>
            <person name="Murat C."/>
            <person name="Tang N."/>
            <person name="Roy S."/>
            <person name="Loubradou J."/>
            <person name="Henrissat B."/>
            <person name="Grigoriev I.V."/>
            <person name="Corradi N."/>
            <person name="Roux C."/>
            <person name="Martin F.M."/>
        </authorList>
    </citation>
    <scope>NUCLEOTIDE SEQUENCE [LARGE SCALE GENOMIC DNA]</scope>
    <source>
        <strain evidence="1 2">DAOM 227022</strain>
    </source>
</reference>
<gene>
    <name evidence="1" type="ORF">C1645_821353</name>
</gene>
<name>A0A397TA84_9GLOM</name>
<comment type="caution">
    <text evidence="1">The sequence shown here is derived from an EMBL/GenBank/DDBJ whole genome shotgun (WGS) entry which is preliminary data.</text>
</comment>
<dbReference type="OrthoDB" id="2442064at2759"/>
<dbReference type="AlphaFoldDB" id="A0A397TA84"/>
<organism evidence="1 2">
    <name type="scientific">Glomus cerebriforme</name>
    <dbReference type="NCBI Taxonomy" id="658196"/>
    <lineage>
        <taxon>Eukaryota</taxon>
        <taxon>Fungi</taxon>
        <taxon>Fungi incertae sedis</taxon>
        <taxon>Mucoromycota</taxon>
        <taxon>Glomeromycotina</taxon>
        <taxon>Glomeromycetes</taxon>
        <taxon>Glomerales</taxon>
        <taxon>Glomeraceae</taxon>
        <taxon>Glomus</taxon>
    </lineage>
</organism>
<accession>A0A397TA84</accession>